<dbReference type="Gene3D" id="1.20.1280.50">
    <property type="match status" value="1"/>
</dbReference>
<evidence type="ECO:0000313" key="2">
    <source>
        <dbReference type="EMBL" id="EFJ37223.1"/>
    </source>
</evidence>
<dbReference type="InterPro" id="IPR001810">
    <property type="entry name" value="F-box_dom"/>
</dbReference>
<dbReference type="PANTHER" id="PTHR39741:SF2">
    <property type="entry name" value="F-BOX DOMAIN-CONTAINING PROTEIN"/>
    <property type="match status" value="1"/>
</dbReference>
<dbReference type="InterPro" id="IPR055336">
    <property type="entry name" value="At4g00755-like"/>
</dbReference>
<keyword evidence="3" id="KW-1185">Reference proteome</keyword>
<evidence type="ECO:0000313" key="3">
    <source>
        <dbReference type="Proteomes" id="UP000001514"/>
    </source>
</evidence>
<protein>
    <recommendedName>
        <fullName evidence="1">F-box domain-containing protein</fullName>
    </recommendedName>
</protein>
<dbReference type="OrthoDB" id="63379at2759"/>
<dbReference type="eggNOG" id="ENOG502QRFZ">
    <property type="taxonomic scope" value="Eukaryota"/>
</dbReference>
<dbReference type="SUPFAM" id="SSF81383">
    <property type="entry name" value="F-box domain"/>
    <property type="match status" value="1"/>
</dbReference>
<dbReference type="KEGG" id="smo:SELMODRAFT_76555"/>
<dbReference type="Proteomes" id="UP000001514">
    <property type="component" value="Unassembled WGS sequence"/>
</dbReference>
<feature type="domain" description="F-box" evidence="1">
    <location>
        <begin position="1"/>
        <end position="47"/>
    </location>
</feature>
<dbReference type="HOGENOM" id="CLU_042470_0_0_1"/>
<organism evidence="3">
    <name type="scientific">Selaginella moellendorffii</name>
    <name type="common">Spikemoss</name>
    <dbReference type="NCBI Taxonomy" id="88036"/>
    <lineage>
        <taxon>Eukaryota</taxon>
        <taxon>Viridiplantae</taxon>
        <taxon>Streptophyta</taxon>
        <taxon>Embryophyta</taxon>
        <taxon>Tracheophyta</taxon>
        <taxon>Lycopodiopsida</taxon>
        <taxon>Selaginellales</taxon>
        <taxon>Selaginellaceae</taxon>
        <taxon>Selaginella</taxon>
    </lineage>
</organism>
<proteinExistence type="predicted"/>
<sequence>MDVKRLDDDTMLQILGCLDTDEDVARAGAVCRSWHRLVVDGRLWRRLCMIRFPELEVFREVAEQSSGVDCTTVELSKSRSEEDILRREHKVFCDFYYSLMRTSSTRSSYIWNALHASSTDNPNEEVIQTLYPHPKRLSSGSPSYWSSTGQKLETVPEFLTYRMVTPLCVVEEIKLRPFEAFFQYGSPIYSPKFVRFYFGYQACRAPGGHSWSNPHPDGNYVWKYVSPMYPVEQADSLQTFRLPRPVVCIGGIFQVELIGRVQKQSTDQLYYIW</sequence>
<dbReference type="FunCoup" id="D8QRC5">
    <property type="interactions" value="1324"/>
</dbReference>
<dbReference type="SMART" id="SM00256">
    <property type="entry name" value="FBOX"/>
    <property type="match status" value="1"/>
</dbReference>
<dbReference type="AlphaFoldDB" id="D8QRC5"/>
<dbReference type="Pfam" id="PF12937">
    <property type="entry name" value="F-box-like"/>
    <property type="match status" value="1"/>
</dbReference>
<name>D8QRC5_SELML</name>
<dbReference type="InParanoid" id="D8QRC5"/>
<dbReference type="Gramene" id="EFJ37223">
    <property type="protein sequence ID" value="EFJ37223"/>
    <property type="gene ID" value="SELMODRAFT_76555"/>
</dbReference>
<gene>
    <name evidence="2" type="ORF">SELMODRAFT_76555</name>
</gene>
<reference evidence="2 3" key="1">
    <citation type="journal article" date="2011" name="Science">
        <title>The Selaginella genome identifies genetic changes associated with the evolution of vascular plants.</title>
        <authorList>
            <person name="Banks J.A."/>
            <person name="Nishiyama T."/>
            <person name="Hasebe M."/>
            <person name="Bowman J.L."/>
            <person name="Gribskov M."/>
            <person name="dePamphilis C."/>
            <person name="Albert V.A."/>
            <person name="Aono N."/>
            <person name="Aoyama T."/>
            <person name="Ambrose B.A."/>
            <person name="Ashton N.W."/>
            <person name="Axtell M.J."/>
            <person name="Barker E."/>
            <person name="Barker M.S."/>
            <person name="Bennetzen J.L."/>
            <person name="Bonawitz N.D."/>
            <person name="Chapple C."/>
            <person name="Cheng C."/>
            <person name="Correa L.G."/>
            <person name="Dacre M."/>
            <person name="DeBarry J."/>
            <person name="Dreyer I."/>
            <person name="Elias M."/>
            <person name="Engstrom E.M."/>
            <person name="Estelle M."/>
            <person name="Feng L."/>
            <person name="Finet C."/>
            <person name="Floyd S.K."/>
            <person name="Frommer W.B."/>
            <person name="Fujita T."/>
            <person name="Gramzow L."/>
            <person name="Gutensohn M."/>
            <person name="Harholt J."/>
            <person name="Hattori M."/>
            <person name="Heyl A."/>
            <person name="Hirai T."/>
            <person name="Hiwatashi Y."/>
            <person name="Ishikawa M."/>
            <person name="Iwata M."/>
            <person name="Karol K.G."/>
            <person name="Koehler B."/>
            <person name="Kolukisaoglu U."/>
            <person name="Kubo M."/>
            <person name="Kurata T."/>
            <person name="Lalonde S."/>
            <person name="Li K."/>
            <person name="Li Y."/>
            <person name="Litt A."/>
            <person name="Lyons E."/>
            <person name="Manning G."/>
            <person name="Maruyama T."/>
            <person name="Michael T.P."/>
            <person name="Mikami K."/>
            <person name="Miyazaki S."/>
            <person name="Morinaga S."/>
            <person name="Murata T."/>
            <person name="Mueller-Roeber B."/>
            <person name="Nelson D.R."/>
            <person name="Obara M."/>
            <person name="Oguri Y."/>
            <person name="Olmstead R.G."/>
            <person name="Onodera N."/>
            <person name="Petersen B.L."/>
            <person name="Pils B."/>
            <person name="Prigge M."/>
            <person name="Rensing S.A."/>
            <person name="Riano-Pachon D.M."/>
            <person name="Roberts A.W."/>
            <person name="Sato Y."/>
            <person name="Scheller H.V."/>
            <person name="Schulz B."/>
            <person name="Schulz C."/>
            <person name="Shakirov E.V."/>
            <person name="Shibagaki N."/>
            <person name="Shinohara N."/>
            <person name="Shippen D.E."/>
            <person name="Soerensen I."/>
            <person name="Sotooka R."/>
            <person name="Sugimoto N."/>
            <person name="Sugita M."/>
            <person name="Sumikawa N."/>
            <person name="Tanurdzic M."/>
            <person name="Theissen G."/>
            <person name="Ulvskov P."/>
            <person name="Wakazuki S."/>
            <person name="Weng J.K."/>
            <person name="Willats W.W."/>
            <person name="Wipf D."/>
            <person name="Wolf P.G."/>
            <person name="Yang L."/>
            <person name="Zimmer A.D."/>
            <person name="Zhu Q."/>
            <person name="Mitros T."/>
            <person name="Hellsten U."/>
            <person name="Loque D."/>
            <person name="Otillar R."/>
            <person name="Salamov A."/>
            <person name="Schmutz J."/>
            <person name="Shapiro H."/>
            <person name="Lindquist E."/>
            <person name="Lucas S."/>
            <person name="Rokhsar D."/>
            <person name="Grigoriev I.V."/>
        </authorList>
    </citation>
    <scope>NUCLEOTIDE SEQUENCE [LARGE SCALE GENOMIC DNA]</scope>
</reference>
<evidence type="ECO:0000259" key="1">
    <source>
        <dbReference type="PROSITE" id="PS50181"/>
    </source>
</evidence>
<dbReference type="InterPro" id="IPR036047">
    <property type="entry name" value="F-box-like_dom_sf"/>
</dbReference>
<dbReference type="PROSITE" id="PS50181">
    <property type="entry name" value="FBOX"/>
    <property type="match status" value="1"/>
</dbReference>
<dbReference type="EMBL" id="GL377566">
    <property type="protein sequence ID" value="EFJ37223.1"/>
    <property type="molecule type" value="Genomic_DNA"/>
</dbReference>
<accession>D8QRC5</accession>
<dbReference type="OMA" id="MEDNTTR"/>
<dbReference type="PANTHER" id="PTHR39741">
    <property type="entry name" value="F-BOX DOMAIN CONTAINING PROTEIN, EXPRESSED"/>
    <property type="match status" value="1"/>
</dbReference>